<evidence type="ECO:0000313" key="6">
    <source>
        <dbReference type="Proteomes" id="UP000215902"/>
    </source>
</evidence>
<dbReference type="EMBL" id="NIVC01000249">
    <property type="protein sequence ID" value="PAA87100.1"/>
    <property type="molecule type" value="Genomic_DNA"/>
</dbReference>
<evidence type="ECO:0000259" key="3">
    <source>
        <dbReference type="PROSITE" id="PS50095"/>
    </source>
</evidence>
<gene>
    <name evidence="5" type="ORF">BOX15_Mlig000902g5</name>
</gene>
<dbReference type="Proteomes" id="UP000215902">
    <property type="component" value="Unassembled WGS sequence"/>
</dbReference>
<feature type="region of interest" description="Disordered" evidence="2">
    <location>
        <begin position="2232"/>
        <end position="2256"/>
    </location>
</feature>
<dbReference type="PANTHER" id="PTHR45901">
    <property type="entry name" value="PROTEIN CBG12474"/>
    <property type="match status" value="1"/>
</dbReference>
<feature type="domain" description="Doublecortin" evidence="4">
    <location>
        <begin position="211"/>
        <end position="290"/>
    </location>
</feature>
<feature type="compositionally biased region" description="Polar residues" evidence="2">
    <location>
        <begin position="1"/>
        <end position="14"/>
    </location>
</feature>
<dbReference type="GO" id="GO:0035556">
    <property type="term" value="P:intracellular signal transduction"/>
    <property type="evidence" value="ECO:0007669"/>
    <property type="project" value="InterPro"/>
</dbReference>
<feature type="compositionally biased region" description="Low complexity" evidence="2">
    <location>
        <begin position="2243"/>
        <end position="2256"/>
    </location>
</feature>
<evidence type="ECO:0000313" key="5">
    <source>
        <dbReference type="EMBL" id="PAA87100.1"/>
    </source>
</evidence>
<reference evidence="5 6" key="1">
    <citation type="submission" date="2017-06" db="EMBL/GenBank/DDBJ databases">
        <title>A platform for efficient transgenesis in Macrostomum lignano, a flatworm model organism for stem cell research.</title>
        <authorList>
            <person name="Berezikov E."/>
        </authorList>
    </citation>
    <scope>NUCLEOTIDE SEQUENCE [LARGE SCALE GENOMIC DNA]</scope>
    <source>
        <strain evidence="5">DV1</strain>
        <tissue evidence="5">Whole organism</tissue>
    </source>
</reference>
<feature type="domain" description="PLAT" evidence="3">
    <location>
        <begin position="1330"/>
        <end position="1448"/>
    </location>
</feature>
<feature type="domain" description="Doublecortin" evidence="4">
    <location>
        <begin position="42"/>
        <end position="114"/>
    </location>
</feature>
<dbReference type="PANTHER" id="PTHR45901:SF7">
    <property type="entry name" value="OXYGEN-REGULATED PROTEIN 1"/>
    <property type="match status" value="1"/>
</dbReference>
<keyword evidence="6" id="KW-1185">Reference proteome</keyword>
<proteinExistence type="predicted"/>
<dbReference type="Gene3D" id="2.60.60.20">
    <property type="entry name" value="PLAT/LH2 domain"/>
    <property type="match status" value="7"/>
</dbReference>
<feature type="non-terminal residue" evidence="5">
    <location>
        <position position="1"/>
    </location>
</feature>
<accession>A0A267GM66</accession>
<feature type="region of interest" description="Disordered" evidence="2">
    <location>
        <begin position="1"/>
        <end position="37"/>
    </location>
</feature>
<feature type="domain" description="PLAT" evidence="3">
    <location>
        <begin position="1717"/>
        <end position="1851"/>
    </location>
</feature>
<protein>
    <recommendedName>
        <fullName evidence="7">PLAT domain-containing protein</fullName>
    </recommendedName>
</protein>
<organism evidence="5 6">
    <name type="scientific">Macrostomum lignano</name>
    <dbReference type="NCBI Taxonomy" id="282301"/>
    <lineage>
        <taxon>Eukaryota</taxon>
        <taxon>Metazoa</taxon>
        <taxon>Spiralia</taxon>
        <taxon>Lophotrochozoa</taxon>
        <taxon>Platyhelminthes</taxon>
        <taxon>Rhabditophora</taxon>
        <taxon>Macrostomorpha</taxon>
        <taxon>Macrostomida</taxon>
        <taxon>Macrostomidae</taxon>
        <taxon>Macrostomum</taxon>
    </lineage>
</organism>
<feature type="compositionally biased region" description="Pro residues" evidence="2">
    <location>
        <begin position="138"/>
        <end position="148"/>
    </location>
</feature>
<comment type="caution">
    <text evidence="5">The sequence shown here is derived from an EMBL/GenBank/DDBJ whole genome shotgun (WGS) entry which is preliminary data.</text>
</comment>
<feature type="compositionally biased region" description="Pro residues" evidence="2">
    <location>
        <begin position="915"/>
        <end position="951"/>
    </location>
</feature>
<dbReference type="Pfam" id="PF03607">
    <property type="entry name" value="DCX"/>
    <property type="match status" value="2"/>
</dbReference>
<dbReference type="STRING" id="282301.A0A267GM66"/>
<name>A0A267GM66_9PLAT</name>
<comment type="caution">
    <text evidence="1">Lacks conserved residue(s) required for the propagation of feature annotation.</text>
</comment>
<evidence type="ECO:0000256" key="2">
    <source>
        <dbReference type="SAM" id="MobiDB-lite"/>
    </source>
</evidence>
<feature type="region of interest" description="Disordered" evidence="2">
    <location>
        <begin position="113"/>
        <end position="209"/>
    </location>
</feature>
<dbReference type="InterPro" id="IPR003533">
    <property type="entry name" value="Doublecortin_dom"/>
</dbReference>
<dbReference type="Gene3D" id="2.40.180.10">
    <property type="entry name" value="Catalase core domain"/>
    <property type="match status" value="1"/>
</dbReference>
<evidence type="ECO:0000259" key="4">
    <source>
        <dbReference type="PROSITE" id="PS50309"/>
    </source>
</evidence>
<dbReference type="SUPFAM" id="SSF49723">
    <property type="entry name" value="Lipase/lipooxygenase domain (PLAT/LH2 domain)"/>
    <property type="match status" value="4"/>
</dbReference>
<dbReference type="CDD" id="cd01756">
    <property type="entry name" value="PLAT_repeat"/>
    <property type="match status" value="1"/>
</dbReference>
<feature type="region of interest" description="Disordered" evidence="2">
    <location>
        <begin position="2098"/>
        <end position="2183"/>
    </location>
</feature>
<sequence length="2256" mass="245813">VAKQTAGSPMSNFSLPPGTDRNSMPDGDLGPSNELNRPRQARTVFFHRDGDSSNQSLRVPIHPNRYRGLDALLTDLTLRMPQLAYGVRAVFTPRGRHRVASLEDLAAGGHYVCSTNLRRPGVPLESGGDGDTERTASPKPPPKPPPLALKPRGLRRQNRARLPPLPDRAAASNSHPSSEAAADPLPSYRKPRGPLRAPAGTADAGAPPDCKRVYISRNDDRQQRHILLLNRRTLRSFEQLLDDLSGIFRMSVCRLYTSDGRPVESLSALYNGPDSFVAAGSEKFQTVRTAWSGGGGGTGRNGAANPAPTAIKTKPQKIVKSRGHWRVQIDTPGVGHESSTAASSFRRLFLTVYGRQGCSGPLPLLRSQARIDEAESDFEVHTGQIGEILKVRLSLEARPRSSAAATVAAASAADLPVGRLVMTDADTSEELRFDFNCSLGRAMMCKELPALGRDGRPVLPVERYTLEVHTGDLYNAGTSAAVTVTLHGDLGDTGPRELLFDRVDDKDFQVAPFMKGQVDKFSLEAVHLGRLTKLSVCHDAREPGHGWYLDKVAVRPESQPDEAAEFLCYRWLDSAEDDGRLARDLRPLRRQSAAAAASAGVPPDEQPALQQLERSSWQGIAWMFENNCTVQLYCPATGRPVRVNSDTSVDAARTKDLSESEAEGDPMSFFTVLAKPDGSRMFRCLGAPKCYLGLSPNGLIKGQGKAGAQCEFRLRPHELLPRSVVVASARRPSQQLLLNADGRQSTLSTSKKAAAATSLPQPLVPHCRGRFRQGSVVTMATSREQALAVEQDGRRLNGAGRRGRVALFRVRRLPDDEGEGYDDGDGRTALRMFESVLLPEQFLRLRDGEFDCLGTGDVSCHFKVEKFKTGGFVTLRSCSSGLWLGFEPDGRAVPVSDDAEPNVRLYPEVLTFGSPKPPPKAPLPPPPQPLKSESPPPPLPSKTQTPPPPALGPDEWLLGFADFDAKKSSVSKNLASVEATVCFGSGDAAATASATILPQSDGEVRLRLALKSASADEAASRPELWKLRLDLIPQDPRLAATWQPPPTLRRLLLWKPALQTTNQAKASLSIEFRLPATARLFWPAASTPGDAASAQASLEVPAGRQAVADYQLRLVTLKASTSADGGPLRGCLRLELVGDLSDTGRRAISLPAGGLGSVDGEVLEVQLSAVDLGQLRLCRISADSREASGAWNCDRLIAARLGPGFSVTDFLCCDWLRPRGEPDGRAERTLRPDDALVVSLTSRAISNARAELLYELTASENLTEDGDLEVIQEDARKLMDAITEQAAKRVEELHEAPQSLLSEIADTIAFKLEDLCWEGNAVGSEKKSDSNWQLTLSSGEKGCQPDTEISLVICGDRGESDVYEIKKAKQRLRLFPDCDMEFPLRLVRSQIGELYKLRLQMSESAGDEWFVKEITLEHLTPDFELLRCPVNRWFSRLREPFEVVHEVPLIEHLKVVTYRVSISSQRAPSASARPFIQLCGSAGHSGARRLHRRRPVEDAADSAAAATATVDATASFALSCVSLGELNKIRVGLESPADSDAWIFDLVTVEEEGTAKQWSFCNSLELYPTQASVTLEPLGPAGSVEGLRPVDWLVELQVSPESGQHQTGQLFLALYGERGHTRDVCLNPDGGQVLRRGERQSFNLRLSNVGKLTKVRLSAQADHHWDNCLLSSLSLTDQSDDSSSTPLVSAALNCRFGREPDALLCKEIPLLPGDSTRLYFVYIRPGQEFGTATDANFFVDVHGERGNTGRRALLLESSPADSGGGGGRWFTHGATRVFRVEAADLGQIEAVIFGLLVGPEQQPAAAARSGCGIFLDRIAVCEQGSDLLATFPSGRWLESSLGDTQVHLKSPELLHRSETEPQVDSSAGPAVLRLRTSRSSSSTFRGPVWVTCFGSKGSSRTQRLSVRESGKDFSPGQEAEFGLDLDGAGRLAFVRLQVNSDASDWELAALTLRSAGNWLETAINTVNATQRRWPNHRFGLSNCLDVSLTPGLLHVDYYVGLRCRRTGDLQQQRRRRRQRQLRLEIEGRGFSSGARLLSRSLAGQELRTAAATSSTTQLHAFLVRSVHLGWLTGARLSLETEQGEPEVTAAAANRVASAATGSIGGGNSEADDEEWQFEEVLRPSRPVQPRRAQLRQRRRRLSVERHPAGHPSGTSATDRGQRRPHCSGDRGLRLPSQQWPLPAGSPVGPFSCDLIDNADARDDSVACAFVTVGWKIWRQRRRRQSGWLLPVSDAARQPRHQRAAPTARARPPASRW</sequence>
<dbReference type="InterPro" id="IPR036392">
    <property type="entry name" value="PLAT/LH2_dom_sf"/>
</dbReference>
<feature type="domain" description="PLAT" evidence="3">
    <location>
        <begin position="1456"/>
        <end position="1580"/>
    </location>
</feature>
<evidence type="ECO:0000256" key="1">
    <source>
        <dbReference type="PROSITE-ProRule" id="PRU00152"/>
    </source>
</evidence>
<dbReference type="Pfam" id="PF01477">
    <property type="entry name" value="PLAT"/>
    <property type="match status" value="1"/>
</dbReference>
<dbReference type="PROSITE" id="PS50095">
    <property type="entry name" value="PLAT"/>
    <property type="match status" value="5"/>
</dbReference>
<dbReference type="CDD" id="cd17070">
    <property type="entry name" value="DCX2_RP_like"/>
    <property type="match status" value="1"/>
</dbReference>
<dbReference type="PROSITE" id="PS50309">
    <property type="entry name" value="DC"/>
    <property type="match status" value="2"/>
</dbReference>
<dbReference type="SMART" id="SM00537">
    <property type="entry name" value="DCX"/>
    <property type="match status" value="2"/>
</dbReference>
<dbReference type="OrthoDB" id="5322100at2759"/>
<feature type="domain" description="PLAT" evidence="3">
    <location>
        <begin position="1108"/>
        <end position="1230"/>
    </location>
</feature>
<dbReference type="Gene3D" id="3.10.20.230">
    <property type="entry name" value="Doublecortin domain"/>
    <property type="match status" value="2"/>
</dbReference>
<dbReference type="InterPro" id="IPR036572">
    <property type="entry name" value="Doublecortin_dom_sf"/>
</dbReference>
<dbReference type="InterPro" id="IPR052970">
    <property type="entry name" value="Inner_ear_hair_cell_LOXHD"/>
</dbReference>
<feature type="region of interest" description="Disordered" evidence="2">
    <location>
        <begin position="909"/>
        <end position="955"/>
    </location>
</feature>
<dbReference type="SUPFAM" id="SSF89837">
    <property type="entry name" value="Doublecortin (DC)"/>
    <property type="match status" value="2"/>
</dbReference>
<feature type="compositionally biased region" description="Low complexity" evidence="2">
    <location>
        <begin position="197"/>
        <end position="208"/>
    </location>
</feature>
<evidence type="ECO:0008006" key="7">
    <source>
        <dbReference type="Google" id="ProtNLM"/>
    </source>
</evidence>
<feature type="domain" description="PLAT" evidence="3">
    <location>
        <begin position="462"/>
        <end position="586"/>
    </location>
</feature>
<dbReference type="InterPro" id="IPR001024">
    <property type="entry name" value="PLAT/LH2_dom"/>
</dbReference>